<gene>
    <name evidence="2" type="ORF">FA10DRAFT_298678</name>
</gene>
<organism evidence="2 3">
    <name type="scientific">Acaromyces ingoldii</name>
    <dbReference type="NCBI Taxonomy" id="215250"/>
    <lineage>
        <taxon>Eukaryota</taxon>
        <taxon>Fungi</taxon>
        <taxon>Dikarya</taxon>
        <taxon>Basidiomycota</taxon>
        <taxon>Ustilaginomycotina</taxon>
        <taxon>Exobasidiomycetes</taxon>
        <taxon>Exobasidiales</taxon>
        <taxon>Cryptobasidiaceae</taxon>
        <taxon>Acaromyces</taxon>
    </lineage>
</organism>
<feature type="chain" id="PRO_5016287151" evidence="1">
    <location>
        <begin position="31"/>
        <end position="116"/>
    </location>
</feature>
<dbReference type="InParanoid" id="A0A316YUM2"/>
<evidence type="ECO:0000256" key="1">
    <source>
        <dbReference type="SAM" id="SignalP"/>
    </source>
</evidence>
<dbReference type="EMBL" id="KZ819634">
    <property type="protein sequence ID" value="PWN93270.1"/>
    <property type="molecule type" value="Genomic_DNA"/>
</dbReference>
<dbReference type="GeneID" id="37046544"/>
<evidence type="ECO:0000313" key="2">
    <source>
        <dbReference type="EMBL" id="PWN93270.1"/>
    </source>
</evidence>
<sequence length="116" mass="12083">MMSLIDGTAFQRALTVAVLFIVIFSAYASAAPSPAITASTLMSRMEPEKRAELMARACDANNNLTTALNNLLTNIIPQLGPTLDGLNGSANSLGQAIPILGELISFLNMACLGTGI</sequence>
<feature type="signal peptide" evidence="1">
    <location>
        <begin position="1"/>
        <end position="30"/>
    </location>
</feature>
<protein>
    <submittedName>
        <fullName evidence="2">Uncharacterized protein</fullName>
    </submittedName>
</protein>
<accession>A0A316YUM2</accession>
<dbReference type="Proteomes" id="UP000245768">
    <property type="component" value="Unassembled WGS sequence"/>
</dbReference>
<name>A0A316YUM2_9BASI</name>
<keyword evidence="1" id="KW-0732">Signal</keyword>
<reference evidence="2 3" key="1">
    <citation type="journal article" date="2018" name="Mol. Biol. Evol.">
        <title>Broad Genomic Sampling Reveals a Smut Pathogenic Ancestry of the Fungal Clade Ustilaginomycotina.</title>
        <authorList>
            <person name="Kijpornyongpan T."/>
            <person name="Mondo S.J."/>
            <person name="Barry K."/>
            <person name="Sandor L."/>
            <person name="Lee J."/>
            <person name="Lipzen A."/>
            <person name="Pangilinan J."/>
            <person name="LaButti K."/>
            <person name="Hainaut M."/>
            <person name="Henrissat B."/>
            <person name="Grigoriev I.V."/>
            <person name="Spatafora J.W."/>
            <person name="Aime M.C."/>
        </authorList>
    </citation>
    <scope>NUCLEOTIDE SEQUENCE [LARGE SCALE GENOMIC DNA]</scope>
    <source>
        <strain evidence="2 3">MCA 4198</strain>
    </source>
</reference>
<proteinExistence type="predicted"/>
<dbReference type="AlphaFoldDB" id="A0A316YUM2"/>
<keyword evidence="3" id="KW-1185">Reference proteome</keyword>
<dbReference type="RefSeq" id="XP_025380468.1">
    <property type="nucleotide sequence ID" value="XM_025524628.1"/>
</dbReference>
<evidence type="ECO:0000313" key="3">
    <source>
        <dbReference type="Proteomes" id="UP000245768"/>
    </source>
</evidence>